<dbReference type="RefSeq" id="XP_065955893.1">
    <property type="nucleotide sequence ID" value="XM_066100493.1"/>
</dbReference>
<dbReference type="EMBL" id="CP060774">
    <property type="protein sequence ID" value="QQK40587.1"/>
    <property type="molecule type" value="Genomic_DNA"/>
</dbReference>
<evidence type="ECO:0000259" key="1">
    <source>
        <dbReference type="Pfam" id="PF00561"/>
    </source>
</evidence>
<reference evidence="2 3" key="1">
    <citation type="submission" date="2020-08" db="EMBL/GenBank/DDBJ databases">
        <title>The completed genome sequence of the pathogenic ascomycete fungus Penicillium digitatum.</title>
        <authorList>
            <person name="Wang M."/>
        </authorList>
    </citation>
    <scope>NUCLEOTIDE SEQUENCE [LARGE SCALE GENOMIC DNA]</scope>
    <source>
        <strain evidence="2 3">PdW03</strain>
    </source>
</reference>
<protein>
    <submittedName>
        <fullName evidence="2">Alpha/beta hydrolase fold-1</fullName>
    </submittedName>
</protein>
<dbReference type="SUPFAM" id="SSF53474">
    <property type="entry name" value="alpha/beta-Hydrolases"/>
    <property type="match status" value="1"/>
</dbReference>
<dbReference type="Pfam" id="PF00561">
    <property type="entry name" value="Abhydrolase_1"/>
    <property type="match status" value="1"/>
</dbReference>
<dbReference type="GeneID" id="90952508"/>
<sequence>MLSATNISFLVVTTEALLARFKIGKFHLLGHSMGGLTALLLADQHLDHVHSSVNIQGNLVPKEYFLSRQIFISSADYNEAFMDAFDERTRTLGSLANVIYTSTLRARVRATAVCRYL</sequence>
<accession>A0A7T6XGA6</accession>
<organism evidence="2 3">
    <name type="scientific">Penicillium digitatum</name>
    <name type="common">Green mold</name>
    <dbReference type="NCBI Taxonomy" id="36651"/>
    <lineage>
        <taxon>Eukaryota</taxon>
        <taxon>Fungi</taxon>
        <taxon>Dikarya</taxon>
        <taxon>Ascomycota</taxon>
        <taxon>Pezizomycotina</taxon>
        <taxon>Eurotiomycetes</taxon>
        <taxon>Eurotiomycetidae</taxon>
        <taxon>Eurotiales</taxon>
        <taxon>Aspergillaceae</taxon>
        <taxon>Penicillium</taxon>
    </lineage>
</organism>
<dbReference type="Proteomes" id="UP000595662">
    <property type="component" value="Chromosome 1"/>
</dbReference>
<name>A0A7T6XGA6_PENDI</name>
<dbReference type="InterPro" id="IPR029058">
    <property type="entry name" value="AB_hydrolase_fold"/>
</dbReference>
<proteinExistence type="predicted"/>
<keyword evidence="2" id="KW-0378">Hydrolase</keyword>
<dbReference type="GO" id="GO:0017000">
    <property type="term" value="P:antibiotic biosynthetic process"/>
    <property type="evidence" value="ECO:0007669"/>
    <property type="project" value="UniProtKB-ARBA"/>
</dbReference>
<feature type="domain" description="AB hydrolase-1" evidence="1">
    <location>
        <begin position="15"/>
        <end position="59"/>
    </location>
</feature>
<dbReference type="InterPro" id="IPR000073">
    <property type="entry name" value="AB_hydrolase_1"/>
</dbReference>
<evidence type="ECO:0000313" key="3">
    <source>
        <dbReference type="Proteomes" id="UP000595662"/>
    </source>
</evidence>
<dbReference type="Gene3D" id="3.40.50.1820">
    <property type="entry name" value="alpha/beta hydrolase"/>
    <property type="match status" value="1"/>
</dbReference>
<dbReference type="AlphaFoldDB" id="A0A7T6XGA6"/>
<gene>
    <name evidence="2" type="ORF">Pdw03_3441</name>
</gene>
<evidence type="ECO:0000313" key="2">
    <source>
        <dbReference type="EMBL" id="QQK40587.1"/>
    </source>
</evidence>
<dbReference type="GO" id="GO:0016787">
    <property type="term" value="F:hydrolase activity"/>
    <property type="evidence" value="ECO:0007669"/>
    <property type="project" value="UniProtKB-KW"/>
</dbReference>
<dbReference type="GO" id="GO:0072330">
    <property type="term" value="P:monocarboxylic acid biosynthetic process"/>
    <property type="evidence" value="ECO:0007669"/>
    <property type="project" value="UniProtKB-ARBA"/>
</dbReference>